<dbReference type="PANTHER" id="PTHR24412">
    <property type="entry name" value="KELCH PROTEIN"/>
    <property type="match status" value="1"/>
</dbReference>
<dbReference type="CDD" id="cd18186">
    <property type="entry name" value="BTB_POZ_ZBTB_KLHL-like"/>
    <property type="match status" value="1"/>
</dbReference>
<dbReference type="SUPFAM" id="SSF117281">
    <property type="entry name" value="Kelch motif"/>
    <property type="match status" value="2"/>
</dbReference>
<dbReference type="Proteomes" id="UP000515135">
    <property type="component" value="Unplaced"/>
</dbReference>
<dbReference type="Pfam" id="PF00651">
    <property type="entry name" value="BTB"/>
    <property type="match status" value="3"/>
</dbReference>
<dbReference type="Gene3D" id="1.25.40.420">
    <property type="match status" value="2"/>
</dbReference>
<organism evidence="5 6">
    <name type="scientific">Branchiostoma belcheri</name>
    <name type="common">Amphioxus</name>
    <dbReference type="NCBI Taxonomy" id="7741"/>
    <lineage>
        <taxon>Eukaryota</taxon>
        <taxon>Metazoa</taxon>
        <taxon>Chordata</taxon>
        <taxon>Cephalochordata</taxon>
        <taxon>Leptocardii</taxon>
        <taxon>Amphioxiformes</taxon>
        <taxon>Branchiostomatidae</taxon>
        <taxon>Branchiostoma</taxon>
    </lineage>
</organism>
<dbReference type="InterPro" id="IPR015915">
    <property type="entry name" value="Kelch-typ_b-propeller"/>
</dbReference>
<evidence type="ECO:0000256" key="2">
    <source>
        <dbReference type="ARBA" id="ARBA00022737"/>
    </source>
</evidence>
<feature type="domain" description="BTB" evidence="4">
    <location>
        <begin position="49"/>
        <end position="115"/>
    </location>
</feature>
<keyword evidence="5" id="KW-1185">Reference proteome</keyword>
<dbReference type="Gene3D" id="2.120.10.80">
    <property type="entry name" value="Kelch-type beta propeller"/>
    <property type="match status" value="2"/>
</dbReference>
<dbReference type="Pfam" id="PF07707">
    <property type="entry name" value="BACK"/>
    <property type="match status" value="2"/>
</dbReference>
<feature type="domain" description="BTB" evidence="4">
    <location>
        <begin position="921"/>
        <end position="987"/>
    </location>
</feature>
<reference evidence="6" key="1">
    <citation type="submission" date="2025-08" db="UniProtKB">
        <authorList>
            <consortium name="RefSeq"/>
        </authorList>
    </citation>
    <scope>IDENTIFICATION</scope>
    <source>
        <tissue evidence="6">Gonad</tissue>
    </source>
</reference>
<accession>A0A6P4ZZE4</accession>
<dbReference type="InterPro" id="IPR011333">
    <property type="entry name" value="SKP1/BTB/POZ_sf"/>
</dbReference>
<dbReference type="FunFam" id="1.25.40.420:FF:000001">
    <property type="entry name" value="Kelch-like family member 12"/>
    <property type="match status" value="2"/>
</dbReference>
<evidence type="ECO:0000313" key="6">
    <source>
        <dbReference type="RefSeq" id="XP_019634966.1"/>
    </source>
</evidence>
<evidence type="ECO:0000256" key="3">
    <source>
        <dbReference type="SAM" id="MobiDB-lite"/>
    </source>
</evidence>
<keyword evidence="1" id="KW-0880">Kelch repeat</keyword>
<feature type="compositionally biased region" description="Polar residues" evidence="3">
    <location>
        <begin position="1571"/>
        <end position="1580"/>
    </location>
</feature>
<dbReference type="RefSeq" id="XP_019634966.1">
    <property type="nucleotide sequence ID" value="XM_019779407.1"/>
</dbReference>
<dbReference type="SUPFAM" id="SSF54695">
    <property type="entry name" value="POZ domain"/>
    <property type="match status" value="3"/>
</dbReference>
<dbReference type="InterPro" id="IPR011705">
    <property type="entry name" value="BACK"/>
</dbReference>
<dbReference type="Gene3D" id="3.30.710.10">
    <property type="entry name" value="Potassium Channel Kv1.1, Chain A"/>
    <property type="match status" value="3"/>
</dbReference>
<dbReference type="KEGG" id="bbel:109477949"/>
<dbReference type="InterPro" id="IPR000210">
    <property type="entry name" value="BTB/POZ_dom"/>
</dbReference>
<keyword evidence="2" id="KW-0677">Repeat</keyword>
<dbReference type="InterPro" id="IPR006652">
    <property type="entry name" value="Kelch_1"/>
</dbReference>
<sequence>MADARFDAANWFRRRDRESEDGYRSFENYGQGSELLAELVSQRKSGELLDIVVEVEGREFPCHRAVLASTPYFKTMLSSNFAESSSRAIKLHEVDPTSFCKILDFLYTGKIRIGKDDVQNILQTAHMLQLDKIVQYCREFIQDNLCLSNCLGVMRLADLYGLSALKTKAWDMAVSNFLDVTQEEEFLSLSAQQLADLLGDEHLKVTNEDDVVNPVIRWLDNAPGTHQTTILKIIQEIRLSCVRVSVLQRLESHPVIQASTECLAKITAVREKHLLATQVEDTTGPRREIPDNLAIIVGGWNANRRSGFTFKGDPPIMYNAQWPTPMESIICLDPDSEQYYDITTLPTYPVSGDMSVASAGRHLYVTGGRVYPPLGQGPHFAPSRQAFRYDFPSDTWLRLPDMPRGCAGHQSVVVDGKLFVVNATSSSAVTMGCYDPEKGTWIHSIHVRPPLHPSSKLAVTACGNKVVFIVAEITDVDDRSNDIQKRADIQQSKLKSQGKLCCHAFDVKTKDWKYTDIETGAGSLSIYKDVDILTTAVNNKLNIRTGYAQYSDLYIYDVEENTLAKGDGGDWKDVVLRPQCVREYRHSRLRQDVEGIVNTISYYNFGDLSIPTKQTPLPFALFGHTFLQTKKSRLGWYCRDLVELGKDGKRESGSLSEPTGATSSESAMYGGYYDEFGYHDPDAFTHDRDRYHDYGRKKYEQIMADARFDAANWFRRRDRESEDGYRSFENYGQGSELLAELVSQRKSGELLDIVVEVEGREFPCHRAVLASTPYFKTMLSSNFAESSSRAIKLHEVDPTSFCKILDFLYTGKIRIGKDDAQDILQAARMLQLDKIVHYCTLYVGGRSDSDNDYYDDDFYFDSDHNPDNYHDRDRGHEHESANWFRRRDRQSEDGSRSFKNRAQGRELLSELVSQRKSGELLDIVVDVEGRELPCHRAVLASTPYFKTMLSSDFAESSSRDIKLHEVDFTSFCKILDFLYTGKIRIGKDDVQNILQTAHMLQLDKIVQYCREFIQDNLCLSNCLGVMRLADLYGLSALKTKAWDMAVSNFLDVTQEEEFLSLSAQQLADLLGDEHLKVTNEDDVVNPVIRWLDNAPGTHQTTILKIIQEIRLSCVRVSVLQRLESHPVIQASTECLAKITAVREKHLLATQVEDTTGPRREIPDNLAIIVGGWNANRRSGFTFKGDPPIMYNAQWPTPMESIICLDPDSEQYYDITTLPTYPVSGDMSVASAGRHLYVTGGRVYPPLGQGPHFAPSRQAFRYDFPSDTWLRLPDMPRGCAGHQSVVVDGKLFVVNATSSSAVTMGCYDPEKGTWIDSIHVRPPLHPSSKLAVTACGNKVVFIVPEITDVDDRSNDIQKRADVQQSKLKSQGKLCCHAFDVKTKDWKYTDIETGAGSLSIYKDVDILTTAVNNKLNIRTGYTQYSDLYIYDVEENTLAKGDGGDWKEDVLRPQCMREYRHSRLRQDVEGIVNTISYYKFGDNHSRRQTIGGHNIPTRQTLGSHHIPTRQTFGGHHIPTRQTFGDRSIPTKQTPLPFALFGHSFLQTKKSRLGWYCRDLVAPKKDGKREPGSLSEPTGATSSK</sequence>
<dbReference type="SMART" id="SM00225">
    <property type="entry name" value="BTB"/>
    <property type="match status" value="3"/>
</dbReference>
<dbReference type="PANTHER" id="PTHR24412:SF272">
    <property type="entry name" value="KELCH-LIKE PROTEIN DIABLO"/>
    <property type="match status" value="1"/>
</dbReference>
<dbReference type="PROSITE" id="PS50097">
    <property type="entry name" value="BTB"/>
    <property type="match status" value="3"/>
</dbReference>
<evidence type="ECO:0000259" key="4">
    <source>
        <dbReference type="PROSITE" id="PS50097"/>
    </source>
</evidence>
<dbReference type="GeneID" id="109477949"/>
<dbReference type="SMART" id="SM00875">
    <property type="entry name" value="BACK"/>
    <property type="match status" value="2"/>
</dbReference>
<feature type="region of interest" description="Disordered" evidence="3">
    <location>
        <begin position="1559"/>
        <end position="1580"/>
    </location>
</feature>
<evidence type="ECO:0000313" key="5">
    <source>
        <dbReference type="Proteomes" id="UP000515135"/>
    </source>
</evidence>
<evidence type="ECO:0000256" key="1">
    <source>
        <dbReference type="ARBA" id="ARBA00022441"/>
    </source>
</evidence>
<protein>
    <submittedName>
        <fullName evidence="6">Uncharacterized protein LOC109477949</fullName>
    </submittedName>
</protein>
<proteinExistence type="predicted"/>
<feature type="domain" description="BTB" evidence="4">
    <location>
        <begin position="751"/>
        <end position="817"/>
    </location>
</feature>
<gene>
    <name evidence="6" type="primary">LOC109477949</name>
</gene>
<dbReference type="SMART" id="SM00612">
    <property type="entry name" value="Kelch"/>
    <property type="match status" value="2"/>
</dbReference>
<name>A0A6P4ZZE4_BRABE</name>